<protein>
    <submittedName>
        <fullName evidence="1">Uncharacterized protein</fullName>
    </submittedName>
</protein>
<proteinExistence type="predicted"/>
<name>A0ACC3MQU5_9PEZI</name>
<keyword evidence="2" id="KW-1185">Reference proteome</keyword>
<accession>A0ACC3MQU5</accession>
<evidence type="ECO:0000313" key="1">
    <source>
        <dbReference type="EMBL" id="KAK3701063.1"/>
    </source>
</evidence>
<sequence>MANLIDTRKRKLPSSDRRDSAYASSLSPTPKMPRLNVDLGSMLYPAYIPDDKYRSVQDVLDRQGQTIADRGAEIEELCAQIHDLREDLKKANGLIDRDRESIGCKNEQLWDLDSQLKKAKADLKELRSDVVSVREFCKRKSYWEERDSEQNEFMAMGAKVLGEKTEEAKRLEQENQQLRTVVGERDGTISALNAQLLTMSMASPDERANMAIEIQAQRTLDRDASIANYKARNAALAEADRNHKSTVGDLSKTIAHKNKALEAAGKHVTEAKAITEDQAKLIERLRKENARLLTN</sequence>
<reference evidence="1" key="1">
    <citation type="submission" date="2023-07" db="EMBL/GenBank/DDBJ databases">
        <title>Black Yeasts Isolated from many extreme environments.</title>
        <authorList>
            <person name="Coleine C."/>
            <person name="Stajich J.E."/>
            <person name="Selbmann L."/>
        </authorList>
    </citation>
    <scope>NUCLEOTIDE SEQUENCE</scope>
    <source>
        <strain evidence="1">CCFEE 5714</strain>
    </source>
</reference>
<dbReference type="Proteomes" id="UP001281147">
    <property type="component" value="Unassembled WGS sequence"/>
</dbReference>
<gene>
    <name evidence="1" type="ORF">LTR37_015625</name>
</gene>
<organism evidence="1 2">
    <name type="scientific">Vermiconidia calcicola</name>
    <dbReference type="NCBI Taxonomy" id="1690605"/>
    <lineage>
        <taxon>Eukaryota</taxon>
        <taxon>Fungi</taxon>
        <taxon>Dikarya</taxon>
        <taxon>Ascomycota</taxon>
        <taxon>Pezizomycotina</taxon>
        <taxon>Dothideomycetes</taxon>
        <taxon>Dothideomycetidae</taxon>
        <taxon>Mycosphaerellales</taxon>
        <taxon>Extremaceae</taxon>
        <taxon>Vermiconidia</taxon>
    </lineage>
</organism>
<dbReference type="EMBL" id="JAUTXU010000177">
    <property type="protein sequence ID" value="KAK3701063.1"/>
    <property type="molecule type" value="Genomic_DNA"/>
</dbReference>
<comment type="caution">
    <text evidence="1">The sequence shown here is derived from an EMBL/GenBank/DDBJ whole genome shotgun (WGS) entry which is preliminary data.</text>
</comment>
<evidence type="ECO:0000313" key="2">
    <source>
        <dbReference type="Proteomes" id="UP001281147"/>
    </source>
</evidence>